<evidence type="ECO:0000313" key="3">
    <source>
        <dbReference type="Proteomes" id="UP001144280"/>
    </source>
</evidence>
<dbReference type="Proteomes" id="UP001144280">
    <property type="component" value="Unassembled WGS sequence"/>
</dbReference>
<evidence type="ECO:0000256" key="1">
    <source>
        <dbReference type="SAM" id="MobiDB-lite"/>
    </source>
</evidence>
<gene>
    <name evidence="2" type="ORF">Pa4123_55680</name>
</gene>
<comment type="caution">
    <text evidence="2">The sequence shown here is derived from an EMBL/GenBank/DDBJ whole genome shotgun (WGS) entry which is preliminary data.</text>
</comment>
<protein>
    <submittedName>
        <fullName evidence="2">Uncharacterized protein</fullName>
    </submittedName>
</protein>
<sequence>MLEIDKLDLDDLAMALSDQNSFGEYRHMINRETGELLLGTGYDGFDDDTTDDFEEQGLIEIDPLPSRVWYRDMADFAALVSAERAARRLGRALDGRGAFRRFKAELHDEYPHLLRRGTPSVTTGPPAMRSRGWRTNP</sequence>
<dbReference type="EMBL" id="BSDI01000032">
    <property type="protein sequence ID" value="GLI00292.1"/>
    <property type="molecule type" value="Genomic_DNA"/>
</dbReference>
<reference evidence="2" key="1">
    <citation type="submission" date="2022-12" db="EMBL/GenBank/DDBJ databases">
        <title>New Phytohabitans aurantiacus sp. RD004123 nov., an actinomycete isolated from soil.</title>
        <authorList>
            <person name="Triningsih D.W."/>
            <person name="Harunari E."/>
            <person name="Igarashi Y."/>
        </authorList>
    </citation>
    <scope>NUCLEOTIDE SEQUENCE</scope>
    <source>
        <strain evidence="2">RD004123</strain>
    </source>
</reference>
<organism evidence="2 3">
    <name type="scientific">Phytohabitans aurantiacus</name>
    <dbReference type="NCBI Taxonomy" id="3016789"/>
    <lineage>
        <taxon>Bacteria</taxon>
        <taxon>Bacillati</taxon>
        <taxon>Actinomycetota</taxon>
        <taxon>Actinomycetes</taxon>
        <taxon>Micromonosporales</taxon>
        <taxon>Micromonosporaceae</taxon>
    </lineage>
</organism>
<keyword evidence="3" id="KW-1185">Reference proteome</keyword>
<accession>A0ABQ5R266</accession>
<evidence type="ECO:0000313" key="2">
    <source>
        <dbReference type="EMBL" id="GLI00292.1"/>
    </source>
</evidence>
<name>A0ABQ5R266_9ACTN</name>
<feature type="region of interest" description="Disordered" evidence="1">
    <location>
        <begin position="115"/>
        <end position="137"/>
    </location>
</feature>
<dbReference type="RefSeq" id="WP_281900510.1">
    <property type="nucleotide sequence ID" value="NZ_BSDI01000032.1"/>
</dbReference>
<proteinExistence type="predicted"/>